<dbReference type="Proteomes" id="UP000008782">
    <property type="component" value="Unassembled WGS sequence"/>
</dbReference>
<protein>
    <submittedName>
        <fullName evidence="1">Uncharacterized protein</fullName>
    </submittedName>
</protein>
<dbReference type="AlphaFoldDB" id="E3Q7U0"/>
<dbReference type="EMBL" id="GG697336">
    <property type="protein sequence ID" value="EFQ26952.1"/>
    <property type="molecule type" value="Genomic_DNA"/>
</dbReference>
<gene>
    <name evidence="1" type="ORF">GLRG_02123</name>
</gene>
<dbReference type="STRING" id="645133.E3Q7U0"/>
<evidence type="ECO:0000313" key="1">
    <source>
        <dbReference type="EMBL" id="EFQ26952.1"/>
    </source>
</evidence>
<proteinExistence type="predicted"/>
<dbReference type="HOGENOM" id="CLU_2621892_0_0_1"/>
<dbReference type="VEuPathDB" id="FungiDB:GLRG_02123"/>
<sequence length="78" mass="8548">MPFVARQQATSGHPGKTAINILPISWAAWDYGVSHMAVQKHLQALQEGRNLRASPNEPGRPQLLTEAEDTALGAFVIW</sequence>
<accession>E3Q7U0</accession>
<dbReference type="GeneID" id="24407488"/>
<evidence type="ECO:0000313" key="2">
    <source>
        <dbReference type="Proteomes" id="UP000008782"/>
    </source>
</evidence>
<reference evidence="2" key="1">
    <citation type="journal article" date="2012" name="Nat. Genet.">
        <title>Lifestyle transitions in plant pathogenic Colletotrichum fungi deciphered by genome and transcriptome analyses.</title>
        <authorList>
            <person name="O'Connell R.J."/>
            <person name="Thon M.R."/>
            <person name="Hacquard S."/>
            <person name="Amyotte S.G."/>
            <person name="Kleemann J."/>
            <person name="Torres M.F."/>
            <person name="Damm U."/>
            <person name="Buiate E.A."/>
            <person name="Epstein L."/>
            <person name="Alkan N."/>
            <person name="Altmueller J."/>
            <person name="Alvarado-Balderrama L."/>
            <person name="Bauser C.A."/>
            <person name="Becker C."/>
            <person name="Birren B.W."/>
            <person name="Chen Z."/>
            <person name="Choi J."/>
            <person name="Crouch J.A."/>
            <person name="Duvick J.P."/>
            <person name="Farman M.A."/>
            <person name="Gan P."/>
            <person name="Heiman D."/>
            <person name="Henrissat B."/>
            <person name="Howard R.J."/>
            <person name="Kabbage M."/>
            <person name="Koch C."/>
            <person name="Kracher B."/>
            <person name="Kubo Y."/>
            <person name="Law A.D."/>
            <person name="Lebrun M.-H."/>
            <person name="Lee Y.-H."/>
            <person name="Miyara I."/>
            <person name="Moore N."/>
            <person name="Neumann U."/>
            <person name="Nordstroem K."/>
            <person name="Panaccione D.G."/>
            <person name="Panstruga R."/>
            <person name="Place M."/>
            <person name="Proctor R.H."/>
            <person name="Prusky D."/>
            <person name="Rech G."/>
            <person name="Reinhardt R."/>
            <person name="Rollins J.A."/>
            <person name="Rounsley S."/>
            <person name="Schardl C.L."/>
            <person name="Schwartz D.C."/>
            <person name="Shenoy N."/>
            <person name="Shirasu K."/>
            <person name="Sikhakolli U.R."/>
            <person name="Stueber K."/>
            <person name="Sukno S.A."/>
            <person name="Sweigard J.A."/>
            <person name="Takano Y."/>
            <person name="Takahara H."/>
            <person name="Trail F."/>
            <person name="van der Does H.C."/>
            <person name="Voll L.M."/>
            <person name="Will I."/>
            <person name="Young S."/>
            <person name="Zeng Q."/>
            <person name="Zhang J."/>
            <person name="Zhou S."/>
            <person name="Dickman M.B."/>
            <person name="Schulze-Lefert P."/>
            <person name="Ver Loren van Themaat E."/>
            <person name="Ma L.-J."/>
            <person name="Vaillancourt L.J."/>
        </authorList>
    </citation>
    <scope>NUCLEOTIDE SEQUENCE [LARGE SCALE GENOMIC DNA]</scope>
    <source>
        <strain evidence="2">M1.001 / M2 / FGSC 10212</strain>
    </source>
</reference>
<dbReference type="OrthoDB" id="4733042at2759"/>
<organism evidence="2">
    <name type="scientific">Colletotrichum graminicola (strain M1.001 / M2 / FGSC 10212)</name>
    <name type="common">Maize anthracnose fungus</name>
    <name type="synonym">Glomerella graminicola</name>
    <dbReference type="NCBI Taxonomy" id="645133"/>
    <lineage>
        <taxon>Eukaryota</taxon>
        <taxon>Fungi</taxon>
        <taxon>Dikarya</taxon>
        <taxon>Ascomycota</taxon>
        <taxon>Pezizomycotina</taxon>
        <taxon>Sordariomycetes</taxon>
        <taxon>Hypocreomycetidae</taxon>
        <taxon>Glomerellales</taxon>
        <taxon>Glomerellaceae</taxon>
        <taxon>Colletotrichum</taxon>
        <taxon>Colletotrichum graminicola species complex</taxon>
    </lineage>
</organism>
<dbReference type="RefSeq" id="XP_008090972.1">
    <property type="nucleotide sequence ID" value="XM_008092781.1"/>
</dbReference>
<keyword evidence="2" id="KW-1185">Reference proteome</keyword>
<name>E3Q7U0_COLGM</name>